<protein>
    <recommendedName>
        <fullName evidence="2">J domain-containing protein</fullName>
    </recommendedName>
</protein>
<dbReference type="GO" id="GO:0005737">
    <property type="term" value="C:cytoplasm"/>
    <property type="evidence" value="ECO:0007669"/>
    <property type="project" value="TreeGrafter"/>
</dbReference>
<dbReference type="SMART" id="SM00271">
    <property type="entry name" value="DnaJ"/>
    <property type="match status" value="1"/>
</dbReference>
<dbReference type="Pfam" id="PF00226">
    <property type="entry name" value="DnaJ"/>
    <property type="match status" value="1"/>
</dbReference>
<comment type="caution">
    <text evidence="3">The sequence shown here is derived from an EMBL/GenBank/DDBJ whole genome shotgun (WGS) entry which is preliminary data.</text>
</comment>
<gene>
    <name evidence="3" type="ORF">QR680_001131</name>
</gene>
<dbReference type="InterPro" id="IPR036869">
    <property type="entry name" value="J_dom_sf"/>
</dbReference>
<accession>A0AA39LFA7</accession>
<evidence type="ECO:0000256" key="1">
    <source>
        <dbReference type="ARBA" id="ARBA00001954"/>
    </source>
</evidence>
<evidence type="ECO:0000259" key="2">
    <source>
        <dbReference type="PROSITE" id="PS50076"/>
    </source>
</evidence>
<proteinExistence type="predicted"/>
<dbReference type="InterPro" id="IPR001623">
    <property type="entry name" value="DnaJ_domain"/>
</dbReference>
<evidence type="ECO:0000313" key="3">
    <source>
        <dbReference type="EMBL" id="KAK0395132.1"/>
    </source>
</evidence>
<keyword evidence="4" id="KW-1185">Reference proteome</keyword>
<sequence>MRCHYDVFKIERDANDDVIKRAYRKLALKWHPDKNPHRVLSDPHERAFYGRYRENILARGADGDFMDEGTDLFAYLTSSCYSGFRRGIGRYDFMHEVLGEDESIFDNVKIPRDRRISIICRDLPKCSKSEDDVLKLKPLEEAA</sequence>
<dbReference type="Gene3D" id="1.10.287.110">
    <property type="entry name" value="DnaJ domain"/>
    <property type="match status" value="1"/>
</dbReference>
<dbReference type="PROSITE" id="PS50076">
    <property type="entry name" value="DNAJ_2"/>
    <property type="match status" value="1"/>
</dbReference>
<organism evidence="3 4">
    <name type="scientific">Steinernema hermaphroditum</name>
    <dbReference type="NCBI Taxonomy" id="289476"/>
    <lineage>
        <taxon>Eukaryota</taxon>
        <taxon>Metazoa</taxon>
        <taxon>Ecdysozoa</taxon>
        <taxon>Nematoda</taxon>
        <taxon>Chromadorea</taxon>
        <taxon>Rhabditida</taxon>
        <taxon>Tylenchina</taxon>
        <taxon>Panagrolaimomorpha</taxon>
        <taxon>Strongyloidoidea</taxon>
        <taxon>Steinernematidae</taxon>
        <taxon>Steinernema</taxon>
    </lineage>
</organism>
<evidence type="ECO:0000313" key="4">
    <source>
        <dbReference type="Proteomes" id="UP001175271"/>
    </source>
</evidence>
<dbReference type="SUPFAM" id="SSF46565">
    <property type="entry name" value="Chaperone J-domain"/>
    <property type="match status" value="1"/>
</dbReference>
<dbReference type="PRINTS" id="PR00625">
    <property type="entry name" value="JDOMAIN"/>
</dbReference>
<dbReference type="EMBL" id="JAUCMV010000005">
    <property type="protein sequence ID" value="KAK0395132.1"/>
    <property type="molecule type" value="Genomic_DNA"/>
</dbReference>
<dbReference type="CDD" id="cd06257">
    <property type="entry name" value="DnaJ"/>
    <property type="match status" value="1"/>
</dbReference>
<dbReference type="PANTHER" id="PTHR44029:SF1">
    <property type="entry name" value="DNAJ HOMOLOG SUBFAMILY C MEMBER 21"/>
    <property type="match status" value="1"/>
</dbReference>
<reference evidence="3" key="1">
    <citation type="submission" date="2023-06" db="EMBL/GenBank/DDBJ databases">
        <title>Genomic analysis of the entomopathogenic nematode Steinernema hermaphroditum.</title>
        <authorList>
            <person name="Schwarz E.M."/>
            <person name="Heppert J.K."/>
            <person name="Baniya A."/>
            <person name="Schwartz H.T."/>
            <person name="Tan C.-H."/>
            <person name="Antoshechkin I."/>
            <person name="Sternberg P.W."/>
            <person name="Goodrich-Blair H."/>
            <person name="Dillman A.R."/>
        </authorList>
    </citation>
    <scope>NUCLEOTIDE SEQUENCE</scope>
    <source>
        <strain evidence="3">PS9179</strain>
        <tissue evidence="3">Whole animal</tissue>
    </source>
</reference>
<dbReference type="Proteomes" id="UP001175271">
    <property type="component" value="Unassembled WGS sequence"/>
</dbReference>
<dbReference type="AlphaFoldDB" id="A0AA39LFA7"/>
<dbReference type="InterPro" id="IPR037151">
    <property type="entry name" value="AlkB-like_sf"/>
</dbReference>
<name>A0AA39LFA7_9BILA</name>
<feature type="domain" description="J" evidence="2">
    <location>
        <begin position="3"/>
        <end position="53"/>
    </location>
</feature>
<dbReference type="PANTHER" id="PTHR44029">
    <property type="entry name" value="DNAJ HOMOLOG SUBFAMILY C MEMBER 21"/>
    <property type="match status" value="1"/>
</dbReference>
<comment type="cofactor">
    <cofactor evidence="1">
        <name>Fe(2+)</name>
        <dbReference type="ChEBI" id="CHEBI:29033"/>
    </cofactor>
</comment>
<dbReference type="Gene3D" id="2.60.120.590">
    <property type="entry name" value="Alpha-ketoglutarate-dependent dioxygenase AlkB-like"/>
    <property type="match status" value="1"/>
</dbReference>
<dbReference type="InterPro" id="IPR051964">
    <property type="entry name" value="Chaperone_stress_response"/>
</dbReference>